<proteinExistence type="predicted"/>
<gene>
    <name evidence="1" type="ORF">LSALG_LOCUS41285</name>
</gene>
<name>A0AA36ERA1_LACSI</name>
<keyword evidence="2" id="KW-1185">Reference proteome</keyword>
<protein>
    <submittedName>
        <fullName evidence="1">Uncharacterized protein</fullName>
    </submittedName>
</protein>
<sequence>MLRCYGKNSIQGIQVPEGEEVVFCHLQIPKSLVDDPEAFPVIGRISEAVQDKKQVTKPMKKKKKTVQVTILDTPDDDEATYTEDMDLSKGQYSQSHRDANAYDVNHLVHDAFHHDTPPVSPLNIATIESNT</sequence>
<evidence type="ECO:0000313" key="2">
    <source>
        <dbReference type="Proteomes" id="UP001177003"/>
    </source>
</evidence>
<evidence type="ECO:0000313" key="1">
    <source>
        <dbReference type="EMBL" id="CAI9302815.1"/>
    </source>
</evidence>
<dbReference type="AlphaFoldDB" id="A0AA36ERA1"/>
<reference evidence="1" key="1">
    <citation type="submission" date="2023-04" db="EMBL/GenBank/DDBJ databases">
        <authorList>
            <person name="Vijverberg K."/>
            <person name="Xiong W."/>
            <person name="Schranz E."/>
        </authorList>
    </citation>
    <scope>NUCLEOTIDE SEQUENCE</scope>
</reference>
<accession>A0AA36ERA1</accession>
<dbReference type="Proteomes" id="UP001177003">
    <property type="component" value="Chromosome 9"/>
</dbReference>
<organism evidence="1 2">
    <name type="scientific">Lactuca saligna</name>
    <name type="common">Willowleaf lettuce</name>
    <dbReference type="NCBI Taxonomy" id="75948"/>
    <lineage>
        <taxon>Eukaryota</taxon>
        <taxon>Viridiplantae</taxon>
        <taxon>Streptophyta</taxon>
        <taxon>Embryophyta</taxon>
        <taxon>Tracheophyta</taxon>
        <taxon>Spermatophyta</taxon>
        <taxon>Magnoliopsida</taxon>
        <taxon>eudicotyledons</taxon>
        <taxon>Gunneridae</taxon>
        <taxon>Pentapetalae</taxon>
        <taxon>asterids</taxon>
        <taxon>campanulids</taxon>
        <taxon>Asterales</taxon>
        <taxon>Asteraceae</taxon>
        <taxon>Cichorioideae</taxon>
        <taxon>Cichorieae</taxon>
        <taxon>Lactucinae</taxon>
        <taxon>Lactuca</taxon>
    </lineage>
</organism>
<dbReference type="EMBL" id="OX465085">
    <property type="protein sequence ID" value="CAI9302815.1"/>
    <property type="molecule type" value="Genomic_DNA"/>
</dbReference>